<organism evidence="1">
    <name type="scientific">Arundo donax</name>
    <name type="common">Giant reed</name>
    <name type="synonym">Donax arundinaceus</name>
    <dbReference type="NCBI Taxonomy" id="35708"/>
    <lineage>
        <taxon>Eukaryota</taxon>
        <taxon>Viridiplantae</taxon>
        <taxon>Streptophyta</taxon>
        <taxon>Embryophyta</taxon>
        <taxon>Tracheophyta</taxon>
        <taxon>Spermatophyta</taxon>
        <taxon>Magnoliopsida</taxon>
        <taxon>Liliopsida</taxon>
        <taxon>Poales</taxon>
        <taxon>Poaceae</taxon>
        <taxon>PACMAD clade</taxon>
        <taxon>Arundinoideae</taxon>
        <taxon>Arundineae</taxon>
        <taxon>Arundo</taxon>
    </lineage>
</organism>
<evidence type="ECO:0000313" key="1">
    <source>
        <dbReference type="EMBL" id="JAD73571.1"/>
    </source>
</evidence>
<sequence>MVIPYFELLLHITTTLQKIFLLSDC</sequence>
<reference evidence="1" key="1">
    <citation type="submission" date="2014-09" db="EMBL/GenBank/DDBJ databases">
        <authorList>
            <person name="Magalhaes I.L.F."/>
            <person name="Oliveira U."/>
            <person name="Santos F.R."/>
            <person name="Vidigal T.H.D.A."/>
            <person name="Brescovit A.D."/>
            <person name="Santos A.J."/>
        </authorList>
    </citation>
    <scope>NUCLEOTIDE SEQUENCE</scope>
    <source>
        <tissue evidence="1">Shoot tissue taken approximately 20 cm above the soil surface</tissue>
    </source>
</reference>
<dbReference type="EMBL" id="GBRH01224324">
    <property type="protein sequence ID" value="JAD73571.1"/>
    <property type="molecule type" value="Transcribed_RNA"/>
</dbReference>
<accession>A0A0A9CDD8</accession>
<dbReference type="AlphaFoldDB" id="A0A0A9CDD8"/>
<reference evidence="1" key="2">
    <citation type="journal article" date="2015" name="Data Brief">
        <title>Shoot transcriptome of the giant reed, Arundo donax.</title>
        <authorList>
            <person name="Barrero R.A."/>
            <person name="Guerrero F.D."/>
            <person name="Moolhuijzen P."/>
            <person name="Goolsby J.A."/>
            <person name="Tidwell J."/>
            <person name="Bellgard S.E."/>
            <person name="Bellgard M.I."/>
        </authorList>
    </citation>
    <scope>NUCLEOTIDE SEQUENCE</scope>
    <source>
        <tissue evidence="1">Shoot tissue taken approximately 20 cm above the soil surface</tissue>
    </source>
</reference>
<protein>
    <submittedName>
        <fullName evidence="1">Uncharacterized protein</fullName>
    </submittedName>
</protein>
<proteinExistence type="predicted"/>
<name>A0A0A9CDD8_ARUDO</name>